<dbReference type="AlphaFoldDB" id="A0A7I7SPL3"/>
<evidence type="ECO:0008006" key="3">
    <source>
        <dbReference type="Google" id="ProtNLM"/>
    </source>
</evidence>
<gene>
    <name evidence="1" type="ORF">MSAR_09120</name>
</gene>
<dbReference type="Gene3D" id="3.90.1200.10">
    <property type="match status" value="1"/>
</dbReference>
<keyword evidence="2" id="KW-1185">Reference proteome</keyword>
<reference evidence="1 2" key="1">
    <citation type="journal article" date="2019" name="Emerg. Microbes Infect.">
        <title>Comprehensive subspecies identification of 175 nontuberculous mycobacteria species based on 7547 genomic profiles.</title>
        <authorList>
            <person name="Matsumoto Y."/>
            <person name="Kinjo T."/>
            <person name="Motooka D."/>
            <person name="Nabeya D."/>
            <person name="Jung N."/>
            <person name="Uechi K."/>
            <person name="Horii T."/>
            <person name="Iida T."/>
            <person name="Fujita J."/>
            <person name="Nakamura S."/>
        </authorList>
    </citation>
    <scope>NUCLEOTIDE SEQUENCE [LARGE SCALE GENOMIC DNA]</scope>
    <source>
        <strain evidence="1 2">JCM 30395</strain>
    </source>
</reference>
<dbReference type="EMBL" id="AP022595">
    <property type="protein sequence ID" value="BBY57776.1"/>
    <property type="molecule type" value="Genomic_DNA"/>
</dbReference>
<evidence type="ECO:0000313" key="2">
    <source>
        <dbReference type="Proteomes" id="UP000466445"/>
    </source>
</evidence>
<organism evidence="1 2">
    <name type="scientific">Mycolicibacterium sarraceniae</name>
    <dbReference type="NCBI Taxonomy" id="1534348"/>
    <lineage>
        <taxon>Bacteria</taxon>
        <taxon>Bacillati</taxon>
        <taxon>Actinomycetota</taxon>
        <taxon>Actinomycetes</taxon>
        <taxon>Mycobacteriales</taxon>
        <taxon>Mycobacteriaceae</taxon>
        <taxon>Mycolicibacterium</taxon>
    </lineage>
</organism>
<name>A0A7I7SPL3_9MYCO</name>
<dbReference type="Proteomes" id="UP000466445">
    <property type="component" value="Chromosome"/>
</dbReference>
<accession>A0A7I7SPL3</accession>
<evidence type="ECO:0000313" key="1">
    <source>
        <dbReference type="EMBL" id="BBY57776.1"/>
    </source>
</evidence>
<sequence>MPSGIDAVDATWLAEALRTTVTDIAAEQIAGLSLERAGLCIAQLAGLRPWSVAPPKTAVLQVVPSFGMPAVRDLLVPAFGPGRDIYRTHSHQPVPAAVARFAEQFTERVATAPAGPTERSMLLHGDIRADNMFFDGDRMKVAALPPGGRFPYGAAGDHLDRLGCAAVAVARPVPGTDRPGGRHDRRYRRAGVVPMSRTAHEVVELYNLVVWNERDIALAEELLGDSVTRHEAGEAVVLTHGEAVKRVHEHLEMFSAIRFDLTLKDGMETTVSSIEIFRMVDGRITEVWNCGYKQGVWA</sequence>
<dbReference type="InterPro" id="IPR032710">
    <property type="entry name" value="NTF2-like_dom_sf"/>
</dbReference>
<dbReference type="KEGG" id="msar:MSAR_09120"/>
<proteinExistence type="predicted"/>
<dbReference type="SUPFAM" id="SSF54427">
    <property type="entry name" value="NTF2-like"/>
    <property type="match status" value="1"/>
</dbReference>
<protein>
    <recommendedName>
        <fullName evidence="3">Phosphotransferase</fullName>
    </recommendedName>
</protein>